<organism evidence="2 3">
    <name type="scientific">Parasponia andersonii</name>
    <name type="common">Sponia andersonii</name>
    <dbReference type="NCBI Taxonomy" id="3476"/>
    <lineage>
        <taxon>Eukaryota</taxon>
        <taxon>Viridiplantae</taxon>
        <taxon>Streptophyta</taxon>
        <taxon>Embryophyta</taxon>
        <taxon>Tracheophyta</taxon>
        <taxon>Spermatophyta</taxon>
        <taxon>Magnoliopsida</taxon>
        <taxon>eudicotyledons</taxon>
        <taxon>Gunneridae</taxon>
        <taxon>Pentapetalae</taxon>
        <taxon>rosids</taxon>
        <taxon>fabids</taxon>
        <taxon>Rosales</taxon>
        <taxon>Cannabaceae</taxon>
        <taxon>Parasponia</taxon>
    </lineage>
</organism>
<dbReference type="OrthoDB" id="10469538at2759"/>
<accession>A0A2P5D5Z6</accession>
<evidence type="ECO:0000256" key="1">
    <source>
        <dbReference type="SAM" id="MobiDB-lite"/>
    </source>
</evidence>
<proteinExistence type="predicted"/>
<feature type="region of interest" description="Disordered" evidence="1">
    <location>
        <begin position="1"/>
        <end position="26"/>
    </location>
</feature>
<dbReference type="EMBL" id="JXTB01000060">
    <property type="protein sequence ID" value="PON68704.1"/>
    <property type="molecule type" value="Genomic_DNA"/>
</dbReference>
<comment type="caution">
    <text evidence="2">The sequence shown here is derived from an EMBL/GenBank/DDBJ whole genome shotgun (WGS) entry which is preliminary data.</text>
</comment>
<evidence type="ECO:0000313" key="2">
    <source>
        <dbReference type="EMBL" id="PON68704.1"/>
    </source>
</evidence>
<evidence type="ECO:0000313" key="3">
    <source>
        <dbReference type="Proteomes" id="UP000237105"/>
    </source>
</evidence>
<dbReference type="AlphaFoldDB" id="A0A2P5D5Z6"/>
<name>A0A2P5D5Z6_PARAD</name>
<dbReference type="Proteomes" id="UP000237105">
    <property type="component" value="Unassembled WGS sequence"/>
</dbReference>
<sequence>MDQYLEGDEATSSHVEASEEASSRSGEVVLTKRQAWLGKLETSRFTACRMESEITNNKLNEKILKAGRMLLLHPYFIRALDFLELMPKQLILNSWRILTLLKIIYHQLGFKKTLY</sequence>
<gene>
    <name evidence="2" type="ORF">PanWU01x14_093110</name>
</gene>
<protein>
    <submittedName>
        <fullName evidence="2">Uncharacterized protein</fullName>
    </submittedName>
</protein>
<reference evidence="3" key="1">
    <citation type="submission" date="2016-06" db="EMBL/GenBank/DDBJ databases">
        <title>Parallel loss of symbiosis genes in relatives of nitrogen-fixing non-legume Parasponia.</title>
        <authorList>
            <person name="Van Velzen R."/>
            <person name="Holmer R."/>
            <person name="Bu F."/>
            <person name="Rutten L."/>
            <person name="Van Zeijl A."/>
            <person name="Liu W."/>
            <person name="Santuari L."/>
            <person name="Cao Q."/>
            <person name="Sharma T."/>
            <person name="Shen D."/>
            <person name="Roswanjaya Y."/>
            <person name="Wardhani T."/>
            <person name="Kalhor M.S."/>
            <person name="Jansen J."/>
            <person name="Van den Hoogen J."/>
            <person name="Gungor B."/>
            <person name="Hartog M."/>
            <person name="Hontelez J."/>
            <person name="Verver J."/>
            <person name="Yang W.-C."/>
            <person name="Schijlen E."/>
            <person name="Repin R."/>
            <person name="Schilthuizen M."/>
            <person name="Schranz E."/>
            <person name="Heidstra R."/>
            <person name="Miyata K."/>
            <person name="Fedorova E."/>
            <person name="Kohlen W."/>
            <person name="Bisseling T."/>
            <person name="Smit S."/>
            <person name="Geurts R."/>
        </authorList>
    </citation>
    <scope>NUCLEOTIDE SEQUENCE [LARGE SCALE GENOMIC DNA]</scope>
    <source>
        <strain evidence="3">cv. WU1-14</strain>
    </source>
</reference>
<keyword evidence="3" id="KW-1185">Reference proteome</keyword>